<feature type="region of interest" description="Disordered" evidence="1">
    <location>
        <begin position="478"/>
        <end position="502"/>
    </location>
</feature>
<comment type="caution">
    <text evidence="4">The sequence shown here is derived from an EMBL/GenBank/DDBJ whole genome shotgun (WGS) entry which is preliminary data.</text>
</comment>
<dbReference type="InterPro" id="IPR049227">
    <property type="entry name" value="DUF6824"/>
</dbReference>
<feature type="compositionally biased region" description="Polar residues" evidence="1">
    <location>
        <begin position="9"/>
        <end position="35"/>
    </location>
</feature>
<feature type="region of interest" description="Disordered" evidence="1">
    <location>
        <begin position="152"/>
        <end position="174"/>
    </location>
</feature>
<evidence type="ECO:0000256" key="1">
    <source>
        <dbReference type="SAM" id="MobiDB-lite"/>
    </source>
</evidence>
<dbReference type="PANTHER" id="PTHR45614:SF274">
    <property type="entry name" value="MYB-LIKE DNA-BINDING PROTEIN"/>
    <property type="match status" value="1"/>
</dbReference>
<dbReference type="SUPFAM" id="SSF46689">
    <property type="entry name" value="Homeodomain-like"/>
    <property type="match status" value="2"/>
</dbReference>
<sequence length="502" mass="56068">MKNQREEATQISLSQMQEGTLTVRSMSNEKSTSDVGNAPRRKTKRWSAEEDRKLAQLVAKSAEERRLASGISFTGVNWAGLARHLDNRTAKQCRERYINSLKPDGKKGQWTEEEDDSIMRMQAMFGNQWSKISSLLPGRSDNDVKNRWHSKMRSQKYKRATTLEESVDTTPAQGKKRAKLRSSIVDSATPKVGQRVHVKTIKDGLYGGGRITEVFKRVQTSHRDSAYKLTICNDDGVHIEVVYPSSDVQLIPTKAKLSASEVSLCHELLNLQSTLKKPIEADNETKVSCSEVEAHVSREAAGSMPTHRGGDISTAMSADIDSLANIVAARKHKKGELSIVRMVDSGGKCPALKDPPQASTSDSSVGSKKGDKDLDVVLWDGVSKWPMSGIKKPGENDCLIGRGGGTNYHPGNIRWRLIVKMKKKEYMSSPRNNKPLIAMEIVRVWRTQCPLGRFLKHNEQTQLWDDVGDEEARIKTSQALREKKESKLRLTTERNSPTCLQT</sequence>
<dbReference type="Proteomes" id="UP001530315">
    <property type="component" value="Unassembled WGS sequence"/>
</dbReference>
<feature type="domain" description="HTH myb-type" evidence="3">
    <location>
        <begin position="38"/>
        <end position="101"/>
    </location>
</feature>
<name>A0ABD3MUK9_9STRA</name>
<evidence type="ECO:0000313" key="4">
    <source>
        <dbReference type="EMBL" id="KAL3765621.1"/>
    </source>
</evidence>
<evidence type="ECO:0000259" key="2">
    <source>
        <dbReference type="PROSITE" id="PS50090"/>
    </source>
</evidence>
<dbReference type="EMBL" id="JALLAZ020001747">
    <property type="protein sequence ID" value="KAL3765621.1"/>
    <property type="molecule type" value="Genomic_DNA"/>
</dbReference>
<dbReference type="Gene3D" id="1.10.10.60">
    <property type="entry name" value="Homeodomain-like"/>
    <property type="match status" value="2"/>
</dbReference>
<gene>
    <name evidence="4" type="ORF">ACHAW5_008278</name>
</gene>
<evidence type="ECO:0000259" key="3">
    <source>
        <dbReference type="PROSITE" id="PS51294"/>
    </source>
</evidence>
<dbReference type="PANTHER" id="PTHR45614">
    <property type="entry name" value="MYB PROTEIN-RELATED"/>
    <property type="match status" value="1"/>
</dbReference>
<feature type="compositionally biased region" description="Polar residues" evidence="1">
    <location>
        <begin position="493"/>
        <end position="502"/>
    </location>
</feature>
<feature type="domain" description="Myb-like" evidence="2">
    <location>
        <begin position="102"/>
        <end position="152"/>
    </location>
</feature>
<feature type="region of interest" description="Disordered" evidence="1">
    <location>
        <begin position="348"/>
        <end position="369"/>
    </location>
</feature>
<proteinExistence type="predicted"/>
<dbReference type="InterPro" id="IPR009057">
    <property type="entry name" value="Homeodomain-like_sf"/>
</dbReference>
<dbReference type="Pfam" id="PF00249">
    <property type="entry name" value="Myb_DNA-binding"/>
    <property type="match status" value="2"/>
</dbReference>
<reference evidence="4 5" key="1">
    <citation type="submission" date="2024-10" db="EMBL/GenBank/DDBJ databases">
        <title>Updated reference genomes for cyclostephanoid diatoms.</title>
        <authorList>
            <person name="Roberts W.R."/>
            <person name="Alverson A.J."/>
        </authorList>
    </citation>
    <scope>NUCLEOTIDE SEQUENCE [LARGE SCALE GENOMIC DNA]</scope>
    <source>
        <strain evidence="4 5">AJA276-08</strain>
    </source>
</reference>
<dbReference type="AlphaFoldDB" id="A0ABD3MUK9"/>
<feature type="domain" description="HTH myb-type" evidence="3">
    <location>
        <begin position="102"/>
        <end position="156"/>
    </location>
</feature>
<dbReference type="InterPro" id="IPR001005">
    <property type="entry name" value="SANT/Myb"/>
</dbReference>
<accession>A0ABD3MUK9</accession>
<dbReference type="Pfam" id="PF20710">
    <property type="entry name" value="DUF6824"/>
    <property type="match status" value="1"/>
</dbReference>
<dbReference type="InterPro" id="IPR050560">
    <property type="entry name" value="MYB_TF"/>
</dbReference>
<evidence type="ECO:0000313" key="5">
    <source>
        <dbReference type="Proteomes" id="UP001530315"/>
    </source>
</evidence>
<feature type="region of interest" description="Disordered" evidence="1">
    <location>
        <begin position="1"/>
        <end position="50"/>
    </location>
</feature>
<dbReference type="PROSITE" id="PS50090">
    <property type="entry name" value="MYB_LIKE"/>
    <property type="match status" value="2"/>
</dbReference>
<dbReference type="InterPro" id="IPR017930">
    <property type="entry name" value="Myb_dom"/>
</dbReference>
<keyword evidence="5" id="KW-1185">Reference proteome</keyword>
<dbReference type="CDD" id="cd00167">
    <property type="entry name" value="SANT"/>
    <property type="match status" value="2"/>
</dbReference>
<protein>
    <submittedName>
        <fullName evidence="4">Uncharacterized protein</fullName>
    </submittedName>
</protein>
<dbReference type="PROSITE" id="PS51294">
    <property type="entry name" value="HTH_MYB"/>
    <property type="match status" value="2"/>
</dbReference>
<feature type="domain" description="Myb-like" evidence="2">
    <location>
        <begin position="38"/>
        <end position="101"/>
    </location>
</feature>
<dbReference type="SMART" id="SM00717">
    <property type="entry name" value="SANT"/>
    <property type="match status" value="2"/>
</dbReference>
<feature type="compositionally biased region" description="Basic and acidic residues" evidence="1">
    <location>
        <begin position="478"/>
        <end position="492"/>
    </location>
</feature>
<organism evidence="4 5">
    <name type="scientific">Stephanodiscus triporus</name>
    <dbReference type="NCBI Taxonomy" id="2934178"/>
    <lineage>
        <taxon>Eukaryota</taxon>
        <taxon>Sar</taxon>
        <taxon>Stramenopiles</taxon>
        <taxon>Ochrophyta</taxon>
        <taxon>Bacillariophyta</taxon>
        <taxon>Coscinodiscophyceae</taxon>
        <taxon>Thalassiosirophycidae</taxon>
        <taxon>Stephanodiscales</taxon>
        <taxon>Stephanodiscaceae</taxon>
        <taxon>Stephanodiscus</taxon>
    </lineage>
</organism>